<name>A0ABT3DLA8_9BACI</name>
<evidence type="ECO:0000256" key="2">
    <source>
        <dbReference type="SAM" id="Phobius"/>
    </source>
</evidence>
<dbReference type="Proteomes" id="UP001526147">
    <property type="component" value="Unassembled WGS sequence"/>
</dbReference>
<dbReference type="EMBL" id="JAOYEY010000047">
    <property type="protein sequence ID" value="MCV9887686.1"/>
    <property type="molecule type" value="Genomic_DNA"/>
</dbReference>
<feature type="transmembrane region" description="Helical" evidence="2">
    <location>
        <begin position="6"/>
        <end position="26"/>
    </location>
</feature>
<keyword evidence="2" id="KW-1133">Transmembrane helix</keyword>
<organism evidence="3 4">
    <name type="scientific">Metabacillus halosaccharovorans</name>
    <dbReference type="NCBI Taxonomy" id="930124"/>
    <lineage>
        <taxon>Bacteria</taxon>
        <taxon>Bacillati</taxon>
        <taxon>Bacillota</taxon>
        <taxon>Bacilli</taxon>
        <taxon>Bacillales</taxon>
        <taxon>Bacillaceae</taxon>
        <taxon>Metabacillus</taxon>
    </lineage>
</organism>
<accession>A0ABT3DLA8</accession>
<dbReference type="RefSeq" id="WP_264143940.1">
    <property type="nucleotide sequence ID" value="NZ_JAOYEY010000047.1"/>
</dbReference>
<keyword evidence="4" id="KW-1185">Reference proteome</keyword>
<proteinExistence type="predicted"/>
<evidence type="ECO:0000313" key="3">
    <source>
        <dbReference type="EMBL" id="MCV9887686.1"/>
    </source>
</evidence>
<feature type="region of interest" description="Disordered" evidence="1">
    <location>
        <begin position="76"/>
        <end position="109"/>
    </location>
</feature>
<keyword evidence="2" id="KW-0472">Membrane</keyword>
<feature type="compositionally biased region" description="Basic and acidic residues" evidence="1">
    <location>
        <begin position="94"/>
        <end position="109"/>
    </location>
</feature>
<protein>
    <recommendedName>
        <fullName evidence="5">Swarming motility protein SwrB</fullName>
    </recommendedName>
</protein>
<comment type="caution">
    <text evidence="3">The sequence shown here is derived from an EMBL/GenBank/DDBJ whole genome shotgun (WGS) entry which is preliminary data.</text>
</comment>
<gene>
    <name evidence="3" type="ORF">OIH86_18755</name>
</gene>
<evidence type="ECO:0000313" key="4">
    <source>
        <dbReference type="Proteomes" id="UP001526147"/>
    </source>
</evidence>
<keyword evidence="2" id="KW-0812">Transmembrane</keyword>
<reference evidence="3 4" key="1">
    <citation type="submission" date="2022-10" db="EMBL/GenBank/DDBJ databases">
        <title>Draft genome assembly of moderately radiation resistant bacterium Metabacillus halosaccharovorans.</title>
        <authorList>
            <person name="Pal S."/>
            <person name="Gopinathan A."/>
        </authorList>
    </citation>
    <scope>NUCLEOTIDE SEQUENCE [LARGE SCALE GENOMIC DNA]</scope>
    <source>
        <strain evidence="3 4">VITHBRA001</strain>
    </source>
</reference>
<evidence type="ECO:0000256" key="1">
    <source>
        <dbReference type="SAM" id="MobiDB-lite"/>
    </source>
</evidence>
<sequence>MPTTILLLLSLLLHVVAFYFIIVLYMKYSNMKNLSDTQRQILEETENSMTSFLIDMKDENEKLIKTLLRSSNERIPDPMKEEAIELNQNSYSETEQKPKAPNKTELEVNSKELPGHLSGIDDMEDIVEITQTPNKNKPPFEIEAINLYKQGYTVEQIAKRLNKGKTEVELLLKFRQL</sequence>
<evidence type="ECO:0008006" key="5">
    <source>
        <dbReference type="Google" id="ProtNLM"/>
    </source>
</evidence>